<evidence type="ECO:0000313" key="4">
    <source>
        <dbReference type="Proteomes" id="UP001250858"/>
    </source>
</evidence>
<feature type="compositionally biased region" description="Polar residues" evidence="1">
    <location>
        <begin position="378"/>
        <end position="391"/>
    </location>
</feature>
<evidence type="ECO:0000313" key="3">
    <source>
        <dbReference type="EMBL" id="WMX46701.1"/>
    </source>
</evidence>
<sequence length="391" mass="39902">MTYPRTAAPRTAGRLAPRADRRPAFTAATGTATTALGVLLAALLLALLPAAPAAARAAGPTVALSQAEGGKGGEITVSGSGWKPGALLMLLICGKAAPGKGVIGGTNSCANADGRAATVDAKGAFSRKLPVAEPPEPCPCVVHVAGVTGQQDTVDVEFTVAGHPTAPLPEDSGSGRLVVLTSARLEGSSGVLVWFGAPARREIVFTLGNLGQTAVKDPVFDVGTSHGVFAPQYEERQWRGTIEPGRKALVRLEVELPAGAHGDYQVSVRHGGKVVVEQPWGVGRPYGVTLFWVLLALVVPAAVFRIGMAVVDRVRPRGGAPGPSRPGRTSRGPVRRIPRRAPGRTPARTGGAASGSASVPAAPAGEPTAVLPWFTPDSAPSENSPTTKGQS</sequence>
<keyword evidence="2" id="KW-0472">Membrane</keyword>
<feature type="compositionally biased region" description="Basic residues" evidence="1">
    <location>
        <begin position="333"/>
        <end position="342"/>
    </location>
</feature>
<evidence type="ECO:0008006" key="5">
    <source>
        <dbReference type="Google" id="ProtNLM"/>
    </source>
</evidence>
<organism evidence="3 4">
    <name type="scientific">Streptomyces roseicoloratus</name>
    <dbReference type="NCBI Taxonomy" id="2508722"/>
    <lineage>
        <taxon>Bacteria</taxon>
        <taxon>Bacillati</taxon>
        <taxon>Actinomycetota</taxon>
        <taxon>Actinomycetes</taxon>
        <taxon>Kitasatosporales</taxon>
        <taxon>Streptomycetaceae</taxon>
        <taxon>Streptomyces</taxon>
    </lineage>
</organism>
<feature type="compositionally biased region" description="Low complexity" evidence="1">
    <location>
        <begin position="343"/>
        <end position="365"/>
    </location>
</feature>
<accession>A0ABY9RX08</accession>
<feature type="region of interest" description="Disordered" evidence="1">
    <location>
        <begin position="314"/>
        <end position="391"/>
    </location>
</feature>
<feature type="transmembrane region" description="Helical" evidence="2">
    <location>
        <begin position="286"/>
        <end position="307"/>
    </location>
</feature>
<dbReference type="Gene3D" id="2.60.40.230">
    <property type="entry name" value="Neocarzinostatin-like"/>
    <property type="match status" value="1"/>
</dbReference>
<evidence type="ECO:0000256" key="1">
    <source>
        <dbReference type="SAM" id="MobiDB-lite"/>
    </source>
</evidence>
<gene>
    <name evidence="3" type="ORF">RGF97_20295</name>
</gene>
<keyword evidence="4" id="KW-1185">Reference proteome</keyword>
<dbReference type="Proteomes" id="UP001250858">
    <property type="component" value="Chromosome"/>
</dbReference>
<keyword evidence="2" id="KW-0812">Transmembrane</keyword>
<name>A0ABY9RX08_9ACTN</name>
<evidence type="ECO:0000256" key="2">
    <source>
        <dbReference type="SAM" id="Phobius"/>
    </source>
</evidence>
<reference evidence="3 4" key="1">
    <citation type="submission" date="2023-09" db="EMBL/GenBank/DDBJ databases">
        <title>Complete genome of Streptomyces roseicoloratus T14.</title>
        <authorList>
            <person name="Bashizi T."/>
            <person name="Kim M.-J."/>
            <person name="Lee G."/>
            <person name="Tagele S.B."/>
            <person name="Shin J.-H."/>
        </authorList>
    </citation>
    <scope>NUCLEOTIDE SEQUENCE [LARGE SCALE GENOMIC DNA]</scope>
    <source>
        <strain evidence="3 4">T14</strain>
    </source>
</reference>
<dbReference type="SUPFAM" id="SSF49319">
    <property type="entry name" value="Actinoxanthin-like"/>
    <property type="match status" value="1"/>
</dbReference>
<proteinExistence type="predicted"/>
<dbReference type="InterPro" id="IPR027273">
    <property type="entry name" value="Neocarzinostatin-like"/>
</dbReference>
<dbReference type="RefSeq" id="WP_309549095.1">
    <property type="nucleotide sequence ID" value="NZ_CP133762.1"/>
</dbReference>
<protein>
    <recommendedName>
        <fullName evidence="5">Neocarzinostatin family protein</fullName>
    </recommendedName>
</protein>
<dbReference type="EMBL" id="CP133762">
    <property type="protein sequence ID" value="WMX46701.1"/>
    <property type="molecule type" value="Genomic_DNA"/>
</dbReference>
<keyword evidence="2" id="KW-1133">Transmembrane helix</keyword>